<dbReference type="RefSeq" id="WP_407032903.1">
    <property type="nucleotide sequence ID" value="NZ_JAQGEF010000035.1"/>
</dbReference>
<dbReference type="CDD" id="cd07984">
    <property type="entry name" value="LPLAT_LABLAT-like"/>
    <property type="match status" value="1"/>
</dbReference>
<dbReference type="PANTHER" id="PTHR30606:SF10">
    <property type="entry name" value="PHOSPHATIDYLINOSITOL MANNOSIDE ACYLTRANSFERASE"/>
    <property type="match status" value="1"/>
</dbReference>
<evidence type="ECO:0000313" key="9">
    <source>
        <dbReference type="Proteomes" id="UP001210231"/>
    </source>
</evidence>
<reference evidence="8 9" key="1">
    <citation type="submission" date="2022-12" db="EMBL/GenBank/DDBJ databases">
        <title>Chitinophagaceae gen. sp. nov., a new member of the family Chitinophagaceae, isolated from soil in a chemical factory.</title>
        <authorList>
            <person name="Ke Z."/>
        </authorList>
    </citation>
    <scope>NUCLEOTIDE SEQUENCE [LARGE SCALE GENOMIC DNA]</scope>
    <source>
        <strain evidence="8 9">LY-5</strain>
    </source>
</reference>
<evidence type="ECO:0000256" key="6">
    <source>
        <dbReference type="ARBA" id="ARBA00023315"/>
    </source>
</evidence>
<dbReference type="Pfam" id="PF03279">
    <property type="entry name" value="Lip_A_acyltrans"/>
    <property type="match status" value="1"/>
</dbReference>
<keyword evidence="7" id="KW-0812">Transmembrane</keyword>
<dbReference type="GO" id="GO:0016746">
    <property type="term" value="F:acyltransferase activity"/>
    <property type="evidence" value="ECO:0007669"/>
    <property type="project" value="UniProtKB-KW"/>
</dbReference>
<keyword evidence="9" id="KW-1185">Reference proteome</keyword>
<evidence type="ECO:0000313" key="8">
    <source>
        <dbReference type="EMBL" id="MDA3616573.1"/>
    </source>
</evidence>
<protein>
    <submittedName>
        <fullName evidence="8">Lipid A biosynthesis acyltransferase</fullName>
    </submittedName>
</protein>
<dbReference type="PANTHER" id="PTHR30606">
    <property type="entry name" value="LIPID A BIOSYNTHESIS LAUROYL ACYLTRANSFERASE"/>
    <property type="match status" value="1"/>
</dbReference>
<evidence type="ECO:0000256" key="3">
    <source>
        <dbReference type="ARBA" id="ARBA00022519"/>
    </source>
</evidence>
<dbReference type="EMBL" id="JAQGEF010000035">
    <property type="protein sequence ID" value="MDA3616573.1"/>
    <property type="molecule type" value="Genomic_DNA"/>
</dbReference>
<evidence type="ECO:0000256" key="2">
    <source>
        <dbReference type="ARBA" id="ARBA00022475"/>
    </source>
</evidence>
<keyword evidence="3" id="KW-0997">Cell inner membrane</keyword>
<comment type="caution">
    <text evidence="8">The sequence shown here is derived from an EMBL/GenBank/DDBJ whole genome shotgun (WGS) entry which is preliminary data.</text>
</comment>
<evidence type="ECO:0000256" key="4">
    <source>
        <dbReference type="ARBA" id="ARBA00022679"/>
    </source>
</evidence>
<sequence length="304" mass="35717">MYYIVYGIFYLISLLPWFIIYALSDFIYFVLYYIIKYRRGVVMSNLKIAFPGKSEKELTAISKESYHGLVDTFIEVIKLLTLSKKKLLEMCPITGVEALEPYIKTNRNIQIIAGHFYSWEMANPILGVSFPMPTLGVYMPLSNKVMDKIMYKIRARFGTKLISSKNFTKEYLHYTHQANVLLLAADQKPGKVERGKWMYFFSQPAPFIPGPAKGAHKFNAAVFYCDYYREKRGKYRFKLELITDDPKSIGEDELTRIFRNKIEASIRRHPGSYLWTHKRWKHQWKPEYANLWIDTVPAPPFNNH</sequence>
<keyword evidence="2" id="KW-1003">Cell membrane</keyword>
<keyword evidence="7" id="KW-1133">Transmembrane helix</keyword>
<accession>A0ABT4UQY0</accession>
<keyword evidence="4" id="KW-0808">Transferase</keyword>
<keyword evidence="5 7" id="KW-0472">Membrane</keyword>
<name>A0ABT4UQY0_9BACT</name>
<keyword evidence="6 8" id="KW-0012">Acyltransferase</keyword>
<comment type="subcellular location">
    <subcellularLocation>
        <location evidence="1">Cell inner membrane</location>
    </subcellularLocation>
</comment>
<evidence type="ECO:0000256" key="5">
    <source>
        <dbReference type="ARBA" id="ARBA00023136"/>
    </source>
</evidence>
<proteinExistence type="predicted"/>
<feature type="transmembrane region" description="Helical" evidence="7">
    <location>
        <begin position="6"/>
        <end position="35"/>
    </location>
</feature>
<dbReference type="PIRSF" id="PIRSF026649">
    <property type="entry name" value="MsbB"/>
    <property type="match status" value="1"/>
</dbReference>
<dbReference type="Proteomes" id="UP001210231">
    <property type="component" value="Unassembled WGS sequence"/>
</dbReference>
<gene>
    <name evidence="8" type="ORF">O3P16_17305</name>
</gene>
<dbReference type="InterPro" id="IPR004960">
    <property type="entry name" value="LipA_acyltrans"/>
</dbReference>
<organism evidence="8 9">
    <name type="scientific">Polluticaenibacter yanchengensis</name>
    <dbReference type="NCBI Taxonomy" id="3014562"/>
    <lineage>
        <taxon>Bacteria</taxon>
        <taxon>Pseudomonadati</taxon>
        <taxon>Bacteroidota</taxon>
        <taxon>Chitinophagia</taxon>
        <taxon>Chitinophagales</taxon>
        <taxon>Chitinophagaceae</taxon>
        <taxon>Polluticaenibacter</taxon>
    </lineage>
</organism>
<evidence type="ECO:0000256" key="1">
    <source>
        <dbReference type="ARBA" id="ARBA00004533"/>
    </source>
</evidence>
<evidence type="ECO:0000256" key="7">
    <source>
        <dbReference type="SAM" id="Phobius"/>
    </source>
</evidence>